<sequence length="131" mass="15247">MYYQKWNLLCSPAVSRTSISRCLVDQWILVQGSDEGETSSGWSRDRANGLNGRKIVDTDTDVYDRRQSFQLLTSRPIDADPSGDQSEIRNVSTQHIRITPKRLRDRDRDRDRDRRQPILYLGKLFLAFSID</sequence>
<gene>
    <name evidence="1" type="ORF">PILCRDRAFT_15449</name>
</gene>
<name>A0A0C3AHC7_PILCF</name>
<dbReference type="InParanoid" id="A0A0C3AHC7"/>
<reference evidence="2" key="2">
    <citation type="submission" date="2015-01" db="EMBL/GenBank/DDBJ databases">
        <title>Evolutionary Origins and Diversification of the Mycorrhizal Mutualists.</title>
        <authorList>
            <consortium name="DOE Joint Genome Institute"/>
            <consortium name="Mycorrhizal Genomics Consortium"/>
            <person name="Kohler A."/>
            <person name="Kuo A."/>
            <person name="Nagy L.G."/>
            <person name="Floudas D."/>
            <person name="Copeland A."/>
            <person name="Barry K.W."/>
            <person name="Cichocki N."/>
            <person name="Veneault-Fourrey C."/>
            <person name="LaButti K."/>
            <person name="Lindquist E.A."/>
            <person name="Lipzen A."/>
            <person name="Lundell T."/>
            <person name="Morin E."/>
            <person name="Murat C."/>
            <person name="Riley R."/>
            <person name="Ohm R."/>
            <person name="Sun H."/>
            <person name="Tunlid A."/>
            <person name="Henrissat B."/>
            <person name="Grigoriev I.V."/>
            <person name="Hibbett D.S."/>
            <person name="Martin F."/>
        </authorList>
    </citation>
    <scope>NUCLEOTIDE SEQUENCE [LARGE SCALE GENOMIC DNA]</scope>
    <source>
        <strain evidence="2">F 1598</strain>
    </source>
</reference>
<evidence type="ECO:0000313" key="2">
    <source>
        <dbReference type="Proteomes" id="UP000054166"/>
    </source>
</evidence>
<dbReference type="EMBL" id="KN833090">
    <property type="protein sequence ID" value="KIM73203.1"/>
    <property type="molecule type" value="Genomic_DNA"/>
</dbReference>
<protein>
    <submittedName>
        <fullName evidence="1">Uncharacterized protein</fullName>
    </submittedName>
</protein>
<organism evidence="1 2">
    <name type="scientific">Piloderma croceum (strain F 1598)</name>
    <dbReference type="NCBI Taxonomy" id="765440"/>
    <lineage>
        <taxon>Eukaryota</taxon>
        <taxon>Fungi</taxon>
        <taxon>Dikarya</taxon>
        <taxon>Basidiomycota</taxon>
        <taxon>Agaricomycotina</taxon>
        <taxon>Agaricomycetes</taxon>
        <taxon>Agaricomycetidae</taxon>
        <taxon>Atheliales</taxon>
        <taxon>Atheliaceae</taxon>
        <taxon>Piloderma</taxon>
    </lineage>
</organism>
<dbReference type="HOGENOM" id="CLU_1928408_0_0_1"/>
<dbReference type="Proteomes" id="UP000054166">
    <property type="component" value="Unassembled WGS sequence"/>
</dbReference>
<proteinExistence type="predicted"/>
<accession>A0A0C3AHC7</accession>
<evidence type="ECO:0000313" key="1">
    <source>
        <dbReference type="EMBL" id="KIM73203.1"/>
    </source>
</evidence>
<keyword evidence="2" id="KW-1185">Reference proteome</keyword>
<dbReference type="AlphaFoldDB" id="A0A0C3AHC7"/>
<reference evidence="1 2" key="1">
    <citation type="submission" date="2014-04" db="EMBL/GenBank/DDBJ databases">
        <authorList>
            <consortium name="DOE Joint Genome Institute"/>
            <person name="Kuo A."/>
            <person name="Tarkka M."/>
            <person name="Buscot F."/>
            <person name="Kohler A."/>
            <person name="Nagy L.G."/>
            <person name="Floudas D."/>
            <person name="Copeland A."/>
            <person name="Barry K.W."/>
            <person name="Cichocki N."/>
            <person name="Veneault-Fourrey C."/>
            <person name="LaButti K."/>
            <person name="Lindquist E.A."/>
            <person name="Lipzen A."/>
            <person name="Lundell T."/>
            <person name="Morin E."/>
            <person name="Murat C."/>
            <person name="Sun H."/>
            <person name="Tunlid A."/>
            <person name="Henrissat B."/>
            <person name="Grigoriev I.V."/>
            <person name="Hibbett D.S."/>
            <person name="Martin F."/>
            <person name="Nordberg H.P."/>
            <person name="Cantor M.N."/>
            <person name="Hua S.X."/>
        </authorList>
    </citation>
    <scope>NUCLEOTIDE SEQUENCE [LARGE SCALE GENOMIC DNA]</scope>
    <source>
        <strain evidence="1 2">F 1598</strain>
    </source>
</reference>